<keyword evidence="1" id="KW-1133">Transmembrane helix</keyword>
<evidence type="ECO:0000313" key="3">
    <source>
        <dbReference type="Proteomes" id="UP000562464"/>
    </source>
</evidence>
<evidence type="ECO:0000256" key="1">
    <source>
        <dbReference type="SAM" id="Phobius"/>
    </source>
</evidence>
<feature type="transmembrane region" description="Helical" evidence="1">
    <location>
        <begin position="7"/>
        <end position="25"/>
    </location>
</feature>
<feature type="transmembrane region" description="Helical" evidence="1">
    <location>
        <begin position="45"/>
        <end position="67"/>
    </location>
</feature>
<accession>A0A841C8P9</accession>
<proteinExistence type="predicted"/>
<dbReference type="AlphaFoldDB" id="A0A841C8P9"/>
<dbReference type="EMBL" id="JACHHV010000005">
    <property type="protein sequence ID" value="MBB5887600.1"/>
    <property type="molecule type" value="Genomic_DNA"/>
</dbReference>
<gene>
    <name evidence="2" type="ORF">HNQ37_000472</name>
</gene>
<sequence length="75" mass="7879">MDQLTKILTVIGSAMGVAAIFMFIMNFNRLRAGMAEDDARTVDKAVQGMIINGVFVVIIAGAVAYAVSQLSAITG</sequence>
<reference evidence="2 3" key="1">
    <citation type="submission" date="2020-08" db="EMBL/GenBank/DDBJ databases">
        <title>Genomic Encyclopedia of Type Strains, Phase IV (KMG-IV): sequencing the most valuable type-strain genomes for metagenomic binning, comparative biology and taxonomic classification.</title>
        <authorList>
            <person name="Goeker M."/>
        </authorList>
    </citation>
    <scope>NUCLEOTIDE SEQUENCE [LARGE SCALE GENOMIC DNA]</scope>
    <source>
        <strain evidence="2 3">DSM 14925</strain>
    </source>
</reference>
<dbReference type="Proteomes" id="UP000562464">
    <property type="component" value="Unassembled WGS sequence"/>
</dbReference>
<evidence type="ECO:0000313" key="2">
    <source>
        <dbReference type="EMBL" id="MBB5887600.1"/>
    </source>
</evidence>
<keyword evidence="3" id="KW-1185">Reference proteome</keyword>
<protein>
    <submittedName>
        <fullName evidence="2">Uncharacterized protein</fullName>
    </submittedName>
</protein>
<name>A0A841C8P9_9LACT</name>
<keyword evidence="1" id="KW-0472">Membrane</keyword>
<dbReference type="RefSeq" id="WP_183538944.1">
    <property type="nucleotide sequence ID" value="NZ_DASWOY010000021.1"/>
</dbReference>
<comment type="caution">
    <text evidence="2">The sequence shown here is derived from an EMBL/GenBank/DDBJ whole genome shotgun (WGS) entry which is preliminary data.</text>
</comment>
<organism evidence="2 3">
    <name type="scientific">Lactovum miscens</name>
    <dbReference type="NCBI Taxonomy" id="190387"/>
    <lineage>
        <taxon>Bacteria</taxon>
        <taxon>Bacillati</taxon>
        <taxon>Bacillota</taxon>
        <taxon>Bacilli</taxon>
        <taxon>Lactobacillales</taxon>
        <taxon>Streptococcaceae</taxon>
        <taxon>Lactovum</taxon>
    </lineage>
</organism>
<keyword evidence="1" id="KW-0812">Transmembrane</keyword>